<dbReference type="Pfam" id="PF11744">
    <property type="entry name" value="ALMT"/>
    <property type="match status" value="1"/>
</dbReference>
<feature type="region of interest" description="Disordered" evidence="9">
    <location>
        <begin position="442"/>
        <end position="467"/>
    </location>
</feature>
<dbReference type="RefSeq" id="XP_016444055.1">
    <property type="nucleotide sequence ID" value="XM_016588569.2"/>
</dbReference>
<keyword evidence="6" id="KW-0406">Ion transport</keyword>
<evidence type="ECO:0000256" key="1">
    <source>
        <dbReference type="ARBA" id="ARBA00004141"/>
    </source>
</evidence>
<dbReference type="GO" id="GO:0009705">
    <property type="term" value="C:plant-type vacuole membrane"/>
    <property type="evidence" value="ECO:0000318"/>
    <property type="project" value="GO_Central"/>
</dbReference>
<keyword evidence="4 10" id="KW-0812">Transmembrane</keyword>
<feature type="transmembrane region" description="Helical" evidence="10">
    <location>
        <begin position="108"/>
        <end position="127"/>
    </location>
</feature>
<dbReference type="STRING" id="4097.A0A1S3XW05"/>
<keyword evidence="5 10" id="KW-1133">Transmembrane helix</keyword>
<feature type="transmembrane region" description="Helical" evidence="10">
    <location>
        <begin position="56"/>
        <end position="76"/>
    </location>
</feature>
<evidence type="ECO:0000256" key="7">
    <source>
        <dbReference type="ARBA" id="ARBA00023136"/>
    </source>
</evidence>
<dbReference type="PaxDb" id="4097-A0A1S3XW05"/>
<feature type="transmembrane region" description="Helical" evidence="10">
    <location>
        <begin position="194"/>
        <end position="216"/>
    </location>
</feature>
<evidence type="ECO:0000256" key="4">
    <source>
        <dbReference type="ARBA" id="ARBA00022692"/>
    </source>
</evidence>
<organism evidence="11 12">
    <name type="scientific">Nicotiana tabacum</name>
    <name type="common">Common tobacco</name>
    <dbReference type="NCBI Taxonomy" id="4097"/>
    <lineage>
        <taxon>Eukaryota</taxon>
        <taxon>Viridiplantae</taxon>
        <taxon>Streptophyta</taxon>
        <taxon>Embryophyta</taxon>
        <taxon>Tracheophyta</taxon>
        <taxon>Spermatophyta</taxon>
        <taxon>Magnoliopsida</taxon>
        <taxon>eudicotyledons</taxon>
        <taxon>Gunneridae</taxon>
        <taxon>Pentapetalae</taxon>
        <taxon>asterids</taxon>
        <taxon>lamiids</taxon>
        <taxon>Solanales</taxon>
        <taxon>Solanaceae</taxon>
        <taxon>Nicotianoideae</taxon>
        <taxon>Nicotianeae</taxon>
        <taxon>Nicotiana</taxon>
    </lineage>
</organism>
<keyword evidence="3" id="KW-0813">Transport</keyword>
<dbReference type="OrthoDB" id="68611at2759"/>
<comment type="similarity">
    <text evidence="2">Belongs to the aromatic acid exporter (TC 2.A.85) family.</text>
</comment>
<dbReference type="AlphaFoldDB" id="A0A1S3XW05"/>
<dbReference type="InterPro" id="IPR020966">
    <property type="entry name" value="ALMT"/>
</dbReference>
<keyword evidence="11" id="KW-1185">Reference proteome</keyword>
<evidence type="ECO:0000256" key="10">
    <source>
        <dbReference type="SAM" id="Phobius"/>
    </source>
</evidence>
<keyword evidence="8" id="KW-0407">Ion channel</keyword>
<dbReference type="RefSeq" id="XP_016444055.1">
    <property type="nucleotide sequence ID" value="XM_016588569.1"/>
</dbReference>
<gene>
    <name evidence="12" type="primary">LOC107769360</name>
</gene>
<dbReference type="KEGG" id="nta:107769360"/>
<dbReference type="Proteomes" id="UP000790787">
    <property type="component" value="Chromosome 2"/>
</dbReference>
<reference evidence="11" key="1">
    <citation type="journal article" date="2014" name="Nat. Commun.">
        <title>The tobacco genome sequence and its comparison with those of tomato and potato.</title>
        <authorList>
            <person name="Sierro N."/>
            <person name="Battey J.N."/>
            <person name="Ouadi S."/>
            <person name="Bakaher N."/>
            <person name="Bovet L."/>
            <person name="Willig A."/>
            <person name="Goepfert S."/>
            <person name="Peitsch M.C."/>
            <person name="Ivanov N.V."/>
        </authorList>
    </citation>
    <scope>NUCLEOTIDE SEQUENCE [LARGE SCALE GENOMIC DNA]</scope>
</reference>
<comment type="subcellular location">
    <subcellularLocation>
        <location evidence="1">Membrane</location>
        <topology evidence="1">Multi-pass membrane protein</topology>
    </subcellularLocation>
</comment>
<protein>
    <submittedName>
        <fullName evidence="12">Aluminum-activated malate transporter 8-like isoform X1</fullName>
    </submittedName>
</protein>
<keyword evidence="7 10" id="KW-0472">Membrane</keyword>
<dbReference type="PANTHER" id="PTHR31086">
    <property type="entry name" value="ALUMINUM-ACTIVATED MALATE TRANSPORTER 10"/>
    <property type="match status" value="1"/>
</dbReference>
<proteinExistence type="inferred from homology"/>
<accession>A0A1S3XW05</accession>
<dbReference type="GO" id="GO:0034220">
    <property type="term" value="P:monoatomic ion transmembrane transport"/>
    <property type="evidence" value="ECO:0007669"/>
    <property type="project" value="UniProtKB-KW"/>
</dbReference>
<dbReference type="GeneID" id="107769360"/>
<evidence type="ECO:0000313" key="12">
    <source>
        <dbReference type="RefSeq" id="XP_016444055.1"/>
    </source>
</evidence>
<dbReference type="OMA" id="IDVIMAM"/>
<evidence type="ECO:0000256" key="2">
    <source>
        <dbReference type="ARBA" id="ARBA00007079"/>
    </source>
</evidence>
<name>A0A1S3XW05_TOBAC</name>
<feature type="transmembrane region" description="Helical" evidence="10">
    <location>
        <begin position="139"/>
        <end position="158"/>
    </location>
</feature>
<evidence type="ECO:0000256" key="9">
    <source>
        <dbReference type="SAM" id="MobiDB-lite"/>
    </source>
</evidence>
<evidence type="ECO:0000313" key="11">
    <source>
        <dbReference type="Proteomes" id="UP000790787"/>
    </source>
</evidence>
<sequence length="546" mass="60649">MEIDSTSKTDSKSKEQPGVFTRWWSQLKGFPRMLKDKSWNIAKDTKQIGKDDPRKIWHAAKVGLALTLVLLFYYSWPLYHSFEQSAIVACLTVMVAFEYTAGATMSKCINIAFATALGGTLGIGAKYLAELCGKEGEPIVLGFLVFILGALGTFTRFYPQMQRRYDYGCMLFVATFSLVTVSGDKYLDLDKQRISTIMVSVATVMIISLLICPVWAGEDLHNLVTTNLEKLASFLEGFGSEYFDVSEAEASGEGYKDNEKGFFEAFKSVLGSKATEESLANIAWWEPAHGSFRFNHPWKQYLKIGGIARECAGHLQSLSGHLKSKSQAPIEFNRRTEKACKRMITESSKALKELAFSIKIVTKLSTITTESHSYNARTAIADLKEALFTFKTFFLFEEADTIDVIGAMSVVSILIEVTKCVDKISEAVEELSIKARFNKEENNEKKKKKKKKNDSSSAKALEKPPPRPQLLIPVLEADNVNSGASVVIEIHDDTESAGKIGEEVNPVAAIKAEDVVCEIHAVGYEDRRKKGEYVPAGRKGHPEIEN</sequence>
<evidence type="ECO:0000256" key="6">
    <source>
        <dbReference type="ARBA" id="ARBA00023065"/>
    </source>
</evidence>
<feature type="transmembrane region" description="Helical" evidence="10">
    <location>
        <begin position="82"/>
        <end position="101"/>
    </location>
</feature>
<evidence type="ECO:0000256" key="3">
    <source>
        <dbReference type="ARBA" id="ARBA00022448"/>
    </source>
</evidence>
<evidence type="ECO:0000256" key="8">
    <source>
        <dbReference type="ARBA" id="ARBA00023303"/>
    </source>
</evidence>
<dbReference type="GO" id="GO:0015743">
    <property type="term" value="P:malate transport"/>
    <property type="evidence" value="ECO:0007669"/>
    <property type="project" value="InterPro"/>
</dbReference>
<evidence type="ECO:0000256" key="5">
    <source>
        <dbReference type="ARBA" id="ARBA00022989"/>
    </source>
</evidence>
<reference evidence="12" key="2">
    <citation type="submission" date="2025-08" db="UniProtKB">
        <authorList>
            <consortium name="RefSeq"/>
        </authorList>
    </citation>
    <scope>IDENTIFICATION</scope>
    <source>
        <tissue evidence="12">Leaf</tissue>
    </source>
</reference>